<sequence length="455" mass="48946">MNTMMQTFLYKIPRFCCMTLLILAACKKEQRILVTASFDYAIANENITVPVKVNFTNNSTGADSYSWTFEGGTPATSSQKNPGTIVFATAGSHKVVLEAWNRDDRQRKEMLIQLDSAVTVQFDAAVITDSISPVKVAITNNTTGGGSFQWTFEGGEPASSSAQQPGEVLFTTAGAHTITLTVSNGSSTFSASKTIQVAPALETAFTIVPSFEDADYEAPLTATLQNTTVSGLTWKWEAPGGTISNDTARQPQVSYTQAGTYTVTLTASNNKTSQRISHSITVKANTNLLTFTDISLGINTAHSSIGSFFSTSLRRSFTSADDMSVNGKDIDIVYFGLNQQFSYNKFLSPDSADAYTFEKIPGAQPVTFINSQEGCNCGLQVTATDFDNMTSDALLQPLTIAANANSNAPFSNAVTPRIILFKTKDGRKGVIKIKSFVQSGQGSYIVTDIKVQKTP</sequence>
<organism evidence="2 3">
    <name type="scientific">Filimonas lacunae</name>
    <dbReference type="NCBI Taxonomy" id="477680"/>
    <lineage>
        <taxon>Bacteria</taxon>
        <taxon>Pseudomonadati</taxon>
        <taxon>Bacteroidota</taxon>
        <taxon>Chitinophagia</taxon>
        <taxon>Chitinophagales</taxon>
        <taxon>Chitinophagaceae</taxon>
        <taxon>Filimonas</taxon>
    </lineage>
</organism>
<evidence type="ECO:0000313" key="2">
    <source>
        <dbReference type="EMBL" id="SIT27192.1"/>
    </source>
</evidence>
<reference evidence="3" key="1">
    <citation type="submission" date="2017-01" db="EMBL/GenBank/DDBJ databases">
        <authorList>
            <person name="Varghese N."/>
            <person name="Submissions S."/>
        </authorList>
    </citation>
    <scope>NUCLEOTIDE SEQUENCE [LARGE SCALE GENOMIC DNA]</scope>
    <source>
        <strain evidence="3">DSM 21054</strain>
    </source>
</reference>
<dbReference type="InterPro" id="IPR035986">
    <property type="entry name" value="PKD_dom_sf"/>
</dbReference>
<dbReference type="Pfam" id="PF00801">
    <property type="entry name" value="PKD"/>
    <property type="match status" value="3"/>
</dbReference>
<name>A0A1N7QWG2_9BACT</name>
<keyword evidence="3" id="KW-1185">Reference proteome</keyword>
<protein>
    <submittedName>
        <fullName evidence="2">PKD repeat-containing protein</fullName>
    </submittedName>
</protein>
<feature type="domain" description="PKD" evidence="1">
    <location>
        <begin position="233"/>
        <end position="289"/>
    </location>
</feature>
<dbReference type="Gene3D" id="2.60.40.10">
    <property type="entry name" value="Immunoglobulins"/>
    <property type="match status" value="3"/>
</dbReference>
<gene>
    <name evidence="2" type="ORF">SAMN05421788_107165</name>
</gene>
<evidence type="ECO:0000313" key="3">
    <source>
        <dbReference type="Proteomes" id="UP000186917"/>
    </source>
</evidence>
<dbReference type="STRING" id="477680.SAMN05421788_107165"/>
<dbReference type="SUPFAM" id="SSF49299">
    <property type="entry name" value="PKD domain"/>
    <property type="match status" value="3"/>
</dbReference>
<accession>A0A1N7QWG2</accession>
<evidence type="ECO:0000259" key="1">
    <source>
        <dbReference type="PROSITE" id="PS50093"/>
    </source>
</evidence>
<feature type="domain" description="PKD" evidence="1">
    <location>
        <begin position="147"/>
        <end position="197"/>
    </location>
</feature>
<dbReference type="AlphaFoldDB" id="A0A1N7QWG2"/>
<dbReference type="Proteomes" id="UP000186917">
    <property type="component" value="Unassembled WGS sequence"/>
</dbReference>
<proteinExistence type="predicted"/>
<dbReference type="PROSITE" id="PS50093">
    <property type="entry name" value="PKD"/>
    <property type="match status" value="2"/>
</dbReference>
<dbReference type="CDD" id="cd00146">
    <property type="entry name" value="PKD"/>
    <property type="match status" value="2"/>
</dbReference>
<dbReference type="EMBL" id="FTOR01000007">
    <property type="protein sequence ID" value="SIT27192.1"/>
    <property type="molecule type" value="Genomic_DNA"/>
</dbReference>
<dbReference type="InterPro" id="IPR000601">
    <property type="entry name" value="PKD_dom"/>
</dbReference>
<dbReference type="SMART" id="SM00089">
    <property type="entry name" value="PKD"/>
    <property type="match status" value="3"/>
</dbReference>
<dbReference type="InterPro" id="IPR013783">
    <property type="entry name" value="Ig-like_fold"/>
</dbReference>
<dbReference type="InterPro" id="IPR022409">
    <property type="entry name" value="PKD/Chitinase_dom"/>
</dbReference>